<evidence type="ECO:0000313" key="1">
    <source>
        <dbReference type="EMBL" id="KAI3789064.1"/>
    </source>
</evidence>
<comment type="caution">
    <text evidence="1">The sequence shown here is derived from an EMBL/GenBank/DDBJ whole genome shotgun (WGS) entry which is preliminary data.</text>
</comment>
<dbReference type="Proteomes" id="UP001055811">
    <property type="component" value="Linkage Group LG01"/>
</dbReference>
<organism evidence="1 2">
    <name type="scientific">Cichorium intybus</name>
    <name type="common">Chicory</name>
    <dbReference type="NCBI Taxonomy" id="13427"/>
    <lineage>
        <taxon>Eukaryota</taxon>
        <taxon>Viridiplantae</taxon>
        <taxon>Streptophyta</taxon>
        <taxon>Embryophyta</taxon>
        <taxon>Tracheophyta</taxon>
        <taxon>Spermatophyta</taxon>
        <taxon>Magnoliopsida</taxon>
        <taxon>eudicotyledons</taxon>
        <taxon>Gunneridae</taxon>
        <taxon>Pentapetalae</taxon>
        <taxon>asterids</taxon>
        <taxon>campanulids</taxon>
        <taxon>Asterales</taxon>
        <taxon>Asteraceae</taxon>
        <taxon>Cichorioideae</taxon>
        <taxon>Cichorieae</taxon>
        <taxon>Cichoriinae</taxon>
        <taxon>Cichorium</taxon>
    </lineage>
</organism>
<keyword evidence="2" id="KW-1185">Reference proteome</keyword>
<proteinExistence type="predicted"/>
<reference evidence="1 2" key="2">
    <citation type="journal article" date="2022" name="Mol. Ecol. Resour.">
        <title>The genomes of chicory, endive, great burdock and yacon provide insights into Asteraceae paleo-polyploidization history and plant inulin production.</title>
        <authorList>
            <person name="Fan W."/>
            <person name="Wang S."/>
            <person name="Wang H."/>
            <person name="Wang A."/>
            <person name="Jiang F."/>
            <person name="Liu H."/>
            <person name="Zhao H."/>
            <person name="Xu D."/>
            <person name="Zhang Y."/>
        </authorList>
    </citation>
    <scope>NUCLEOTIDE SEQUENCE [LARGE SCALE GENOMIC DNA]</scope>
    <source>
        <strain evidence="2">cv. Punajuju</strain>
        <tissue evidence="1">Leaves</tissue>
    </source>
</reference>
<name>A0ACB9H050_CICIN</name>
<sequence length="248" mass="27217">MACTTVIIISLLAALFSNNLQATVARRLLHFPGIPDFTSTTPIGSWLPVPPLIPSVPLPPLIPSVPLPTLPPLTPPVPLPPLSTLPPLIPTVPLPPLPPLIPIPNLPIPTSNPSPPPFSTIFTPVAETIHPSLAFSSLHSDFTLFALRFLIDRLQILYEEPSLTTAFPLQKIKSQKVGPHDELLVYGVYSKTTEKNELVHVDEHLKVTENVLQGPNGMKAVAITVEDDLHVDEEEECRKKEKFEKDFH</sequence>
<evidence type="ECO:0000313" key="2">
    <source>
        <dbReference type="Proteomes" id="UP001055811"/>
    </source>
</evidence>
<reference evidence="2" key="1">
    <citation type="journal article" date="2022" name="Mol. Ecol. Resour.">
        <title>The genomes of chicory, endive, great burdock and yacon provide insights into Asteraceae palaeo-polyploidization history and plant inulin production.</title>
        <authorList>
            <person name="Fan W."/>
            <person name="Wang S."/>
            <person name="Wang H."/>
            <person name="Wang A."/>
            <person name="Jiang F."/>
            <person name="Liu H."/>
            <person name="Zhao H."/>
            <person name="Xu D."/>
            <person name="Zhang Y."/>
        </authorList>
    </citation>
    <scope>NUCLEOTIDE SEQUENCE [LARGE SCALE GENOMIC DNA]</scope>
    <source>
        <strain evidence="2">cv. Punajuju</strain>
    </source>
</reference>
<dbReference type="EMBL" id="CM042009">
    <property type="protein sequence ID" value="KAI3789064.1"/>
    <property type="molecule type" value="Genomic_DNA"/>
</dbReference>
<accession>A0ACB9H050</accession>
<gene>
    <name evidence="1" type="ORF">L2E82_01851</name>
</gene>
<protein>
    <submittedName>
        <fullName evidence="1">Uncharacterized protein</fullName>
    </submittedName>
</protein>